<proteinExistence type="predicted"/>
<feature type="compositionally biased region" description="Polar residues" evidence="2">
    <location>
        <begin position="51"/>
        <end position="77"/>
    </location>
</feature>
<sequence>MQRDHGTSSGGRNHPPEKPDRYSTEGRDRGAFSAGARVERFIEKNAYGASETASGISSRTSALTTNSPAPVLPSSKTVAFSKPTSTVIPVELSQSGGWGPSNSSVAVRTSSERPATTNSAIPTPAGNPHLPARFGPRLRAEGLMVPPASDAATLRRQVAALQIDLEAHIDGEQRLQSINQQLRERLELYMKQNHENVERAESELNILHEDMEQTLELQRRLAQRATALEKEKKDLEQLLQERVQEFEEERAALQIQISTMSDDLRGHSDTHSRVSALQAELDSTLEVKQKLEEQLKKYSEETEQLKKKTEEYSAELGHLLSKEQRDREIDKLGQKAQLRRQFGRFQEGIQELSIENGQQEIAENFYAEKCALRGLRALRLAAKRSKQMRLASLRQAQECVLLCWKAWRMAHIVQKKHKDALKRRAEGRVIHAWHSWKTYVIRAKINPQLNQLAFQHWRLVCLKRMLKQWREASKSTALSTEDERRLSLLAKRHLNLVIYKRSLGQWLQFLKCWARPKRKKLATVQAHINNMTMKGAMAAWRGYVRGKWVKRMKFEQACIQDEHWCRRRTLQRLREALKEIKYRRRRAEMGNHFRIVRLKQLSMKSWHLFVQHRRHGLIAKQMAFRHYLHDLRAKAVHVWRDNVAYLKAKMRATMEVNEALMRAAMVFWKDFHAHHAIKKKKMRRALINKARREIKMAKIALHAWWEYMAWKRRAVQLDTLIAIRRRRTLMLSCLHNWMHATFDGLLIANAKFQDELMEAQTQFEEQKHQVTAVDVENLQLIDRLHTMSSEIAFLKTTINEKEKQEEELHRALEDSAVLESSMRGEIEQQHIRADDLEQEINALQKKLQLKNAEDTAGEVHHTLEIQNLGQALKELRIQIAEKNSQLESYEKALKETAEKLEGASDESQEKLTSAFEIAASLRKLLEERENQFATLEGNCRRRELELGEVQRKLAVANCTLCETVEARDSRIQELESLLTRKHSELQESQQQLQELELILDCKDSRVRKLEYENKLLAEQTSLKTKGYVTSLSTWNAPGGPLDTNAPVRVGLHNINVKEALRGGHGQAKDSMGTPPEKSASGHAIPSVTSPERSSCVYYTRPDGRDGRERQSHQSSDSLGHTQDDREAQDPLNSLERHLEDSSRSDPLNPSTGTQGSTDMTDDEEGGTNDPGQHEPFQTDWETSFALVSTARPPAHTVLEPSGSASDLLQDRTGSGDMSGRVRTSAEGPFRMVLDEDPGAVDSLHVEIQRLQARIMSRLKDSPSQEEGSARGTRQHGSSSSRHRRDSRDTDGRRASS</sequence>
<feature type="coiled-coil region" evidence="1">
    <location>
        <begin position="172"/>
        <end position="315"/>
    </location>
</feature>
<reference evidence="3" key="2">
    <citation type="submission" date="2017-12" db="EMBL/GenBank/DDBJ databases">
        <title>WGS assembly of Marchantia polymorpha.</title>
        <authorList>
            <person name="Bowman J.L."/>
            <person name="Kohchi T."/>
            <person name="Yamato K.T."/>
            <person name="Jenkins J."/>
            <person name="Shu S."/>
            <person name="Ishizaki K."/>
            <person name="Yamaoka S."/>
            <person name="Nishihama R."/>
            <person name="Nakamura Y."/>
            <person name="Berger F."/>
            <person name="Adam C."/>
            <person name="Aki S.S."/>
            <person name="Althoff F."/>
            <person name="Araki T."/>
            <person name="Arteaga-Vazquez M.A."/>
            <person name="Balasubrmanian S."/>
            <person name="Bauer D."/>
            <person name="Boehm C.R."/>
            <person name="Briginshaw L."/>
            <person name="Caballero-Perez J."/>
            <person name="Catarino B."/>
            <person name="Chen F."/>
            <person name="Chiyoda S."/>
            <person name="Chovatia M."/>
            <person name="Davies K.M."/>
            <person name="Delmans M."/>
            <person name="Demura T."/>
            <person name="Dierschke T."/>
            <person name="Dolan L."/>
            <person name="Dorantes-Acosta A.E."/>
            <person name="Eklund D.M."/>
            <person name="Florent S.N."/>
            <person name="Flores-Sandoval E."/>
            <person name="Fujiyama A."/>
            <person name="Fukuzawa H."/>
            <person name="Galik B."/>
            <person name="Grimanelli D."/>
            <person name="Grimwood J."/>
            <person name="Grossniklaus U."/>
            <person name="Hamada T."/>
            <person name="Haseloff J."/>
            <person name="Hetherington A.J."/>
            <person name="Higo A."/>
            <person name="Hirakawa Y."/>
            <person name="Hundley H.N."/>
            <person name="Ikeda Y."/>
            <person name="Inoue K."/>
            <person name="Inoue S."/>
            <person name="Ishida S."/>
            <person name="Jia Q."/>
            <person name="Kakita M."/>
            <person name="Kanazawa T."/>
            <person name="Kawai Y."/>
            <person name="Kawashima T."/>
            <person name="Kennedy M."/>
            <person name="Kinose K."/>
            <person name="Kinoshita T."/>
            <person name="Kohara Y."/>
            <person name="Koide E."/>
            <person name="Komatsu K."/>
            <person name="Kopischke S."/>
            <person name="Kubo M."/>
            <person name="Kyozuka J."/>
            <person name="Lagercrantz U."/>
            <person name="Lin S.S."/>
            <person name="Lindquist E."/>
            <person name="Lipzen A.M."/>
            <person name="Lu C."/>
            <person name="Luna E.D."/>
            <person name="Martienssen R.A."/>
            <person name="Minamino N."/>
            <person name="Mizutani M."/>
            <person name="Mizutani M."/>
            <person name="Mochizuki N."/>
            <person name="Monte I."/>
            <person name="Mosher R."/>
            <person name="Nagasaki H."/>
            <person name="Nakagami H."/>
            <person name="Naramoto S."/>
            <person name="Nishitani K."/>
            <person name="Ohtani M."/>
            <person name="Okamoto T."/>
            <person name="Okumura M."/>
            <person name="Phillips J."/>
            <person name="Pollak B."/>
            <person name="Reinders A."/>
            <person name="Roevekamp M."/>
            <person name="Sano R."/>
            <person name="Sawa S."/>
            <person name="Schmid M.W."/>
            <person name="Shirakawa M."/>
            <person name="Solano R."/>
            <person name="Spunde A."/>
            <person name="Suetsugu N."/>
            <person name="Sugano S."/>
            <person name="Sugiyama A."/>
            <person name="Sun R."/>
            <person name="Suzuki Y."/>
            <person name="Takenaka M."/>
            <person name="Takezawa D."/>
            <person name="Tomogane H."/>
            <person name="Tsuzuki M."/>
            <person name="Ueda T."/>
            <person name="Umeda M."/>
            <person name="Ward J.M."/>
            <person name="Watanabe Y."/>
            <person name="Yazaki K."/>
            <person name="Yokoyama R."/>
            <person name="Yoshitake Y."/>
            <person name="Yotsui I."/>
            <person name="Zachgo S."/>
            <person name="Schmutz J."/>
        </authorList>
    </citation>
    <scope>NUCLEOTIDE SEQUENCE [LARGE SCALE GENOMIC DNA]</scope>
    <source>
        <strain evidence="3">Tak-1</strain>
    </source>
</reference>
<dbReference type="EMBL" id="KZ772693">
    <property type="protein sequence ID" value="PTQ44294.1"/>
    <property type="molecule type" value="Genomic_DNA"/>
</dbReference>
<feature type="compositionally biased region" description="Low complexity" evidence="2">
    <location>
        <begin position="1270"/>
        <end position="1279"/>
    </location>
</feature>
<feature type="region of interest" description="Disordered" evidence="2">
    <location>
        <begin position="1059"/>
        <end position="1229"/>
    </location>
</feature>
<feature type="compositionally biased region" description="Basic and acidic residues" evidence="2">
    <location>
        <begin position="1121"/>
        <end position="1143"/>
    </location>
</feature>
<feature type="region of interest" description="Disordered" evidence="2">
    <location>
        <begin position="1254"/>
        <end position="1296"/>
    </location>
</feature>
<dbReference type="OMA" id="LAIENCC"/>
<evidence type="ECO:0008006" key="5">
    <source>
        <dbReference type="Google" id="ProtNLM"/>
    </source>
</evidence>
<dbReference type="Proteomes" id="UP000244005">
    <property type="component" value="Unassembled WGS sequence"/>
</dbReference>
<reference evidence="4" key="1">
    <citation type="journal article" date="2017" name="Cell">
        <title>Insights into land plant evolution garnered from the Marchantia polymorpha genome.</title>
        <authorList>
            <person name="Bowman J.L."/>
            <person name="Kohchi T."/>
            <person name="Yamato K.T."/>
            <person name="Jenkins J."/>
            <person name="Shu S."/>
            <person name="Ishizaki K."/>
            <person name="Yamaoka S."/>
            <person name="Nishihama R."/>
            <person name="Nakamura Y."/>
            <person name="Berger F."/>
            <person name="Adam C."/>
            <person name="Aki S.S."/>
            <person name="Althoff F."/>
            <person name="Araki T."/>
            <person name="Arteaga-Vazquez M.A."/>
            <person name="Balasubrmanian S."/>
            <person name="Barry K."/>
            <person name="Bauer D."/>
            <person name="Boehm C.R."/>
            <person name="Briginshaw L."/>
            <person name="Caballero-Perez J."/>
            <person name="Catarino B."/>
            <person name="Chen F."/>
            <person name="Chiyoda S."/>
            <person name="Chovatia M."/>
            <person name="Davies K.M."/>
            <person name="Delmans M."/>
            <person name="Demura T."/>
            <person name="Dierschke T."/>
            <person name="Dolan L."/>
            <person name="Dorantes-Acosta A.E."/>
            <person name="Eklund D.M."/>
            <person name="Florent S.N."/>
            <person name="Flores-Sandoval E."/>
            <person name="Fujiyama A."/>
            <person name="Fukuzawa H."/>
            <person name="Galik B."/>
            <person name="Grimanelli D."/>
            <person name="Grimwood J."/>
            <person name="Grossniklaus U."/>
            <person name="Hamada T."/>
            <person name="Haseloff J."/>
            <person name="Hetherington A.J."/>
            <person name="Higo A."/>
            <person name="Hirakawa Y."/>
            <person name="Hundley H.N."/>
            <person name="Ikeda Y."/>
            <person name="Inoue K."/>
            <person name="Inoue S.I."/>
            <person name="Ishida S."/>
            <person name="Jia Q."/>
            <person name="Kakita M."/>
            <person name="Kanazawa T."/>
            <person name="Kawai Y."/>
            <person name="Kawashima T."/>
            <person name="Kennedy M."/>
            <person name="Kinose K."/>
            <person name="Kinoshita T."/>
            <person name="Kohara Y."/>
            <person name="Koide E."/>
            <person name="Komatsu K."/>
            <person name="Kopischke S."/>
            <person name="Kubo M."/>
            <person name="Kyozuka J."/>
            <person name="Lagercrantz U."/>
            <person name="Lin S.S."/>
            <person name="Lindquist E."/>
            <person name="Lipzen A.M."/>
            <person name="Lu C.W."/>
            <person name="De Luna E."/>
            <person name="Martienssen R.A."/>
            <person name="Minamino N."/>
            <person name="Mizutani M."/>
            <person name="Mizutani M."/>
            <person name="Mochizuki N."/>
            <person name="Monte I."/>
            <person name="Mosher R."/>
            <person name="Nagasaki H."/>
            <person name="Nakagami H."/>
            <person name="Naramoto S."/>
            <person name="Nishitani K."/>
            <person name="Ohtani M."/>
            <person name="Okamoto T."/>
            <person name="Okumura M."/>
            <person name="Phillips J."/>
            <person name="Pollak B."/>
            <person name="Reinders A."/>
            <person name="Rovekamp M."/>
            <person name="Sano R."/>
            <person name="Sawa S."/>
            <person name="Schmid M.W."/>
            <person name="Shirakawa M."/>
            <person name="Solano R."/>
            <person name="Spunde A."/>
            <person name="Suetsugu N."/>
            <person name="Sugano S."/>
            <person name="Sugiyama A."/>
            <person name="Sun R."/>
            <person name="Suzuki Y."/>
            <person name="Takenaka M."/>
            <person name="Takezawa D."/>
            <person name="Tomogane H."/>
            <person name="Tsuzuki M."/>
            <person name="Ueda T."/>
            <person name="Umeda M."/>
            <person name="Ward J.M."/>
            <person name="Watanabe Y."/>
            <person name="Yazaki K."/>
            <person name="Yokoyama R."/>
            <person name="Yoshitake Y."/>
            <person name="Yotsui I."/>
            <person name="Zachgo S."/>
            <person name="Schmutz J."/>
        </authorList>
    </citation>
    <scope>NUCLEOTIDE SEQUENCE [LARGE SCALE GENOMIC DNA]</scope>
    <source>
        <strain evidence="4">Tak-1</strain>
    </source>
</reference>
<dbReference type="PANTHER" id="PTHR43941:SF1">
    <property type="entry name" value="STRUCTURAL MAINTENANCE OF CHROMOSOMES PROTEIN 2"/>
    <property type="match status" value="1"/>
</dbReference>
<feature type="compositionally biased region" description="Basic and acidic residues" evidence="2">
    <location>
        <begin position="1101"/>
        <end position="1111"/>
    </location>
</feature>
<dbReference type="PANTHER" id="PTHR43941">
    <property type="entry name" value="STRUCTURAL MAINTENANCE OF CHROMOSOMES PROTEIN 2"/>
    <property type="match status" value="1"/>
</dbReference>
<dbReference type="Gramene" id="Mp2g06900.1">
    <property type="protein sequence ID" value="Mp2g06900.1.cds"/>
    <property type="gene ID" value="Mp2g06900"/>
</dbReference>
<evidence type="ECO:0000313" key="4">
    <source>
        <dbReference type="Proteomes" id="UP000244005"/>
    </source>
</evidence>
<accession>A0A2R6XDW5</accession>
<feature type="region of interest" description="Disordered" evidence="2">
    <location>
        <begin position="1"/>
        <end position="77"/>
    </location>
</feature>
<feature type="coiled-coil region" evidence="1">
    <location>
        <begin position="971"/>
        <end position="1012"/>
    </location>
</feature>
<feature type="coiled-coil region" evidence="1">
    <location>
        <begin position="749"/>
        <end position="938"/>
    </location>
</feature>
<feature type="compositionally biased region" description="Basic and acidic residues" evidence="2">
    <location>
        <begin position="1285"/>
        <end position="1296"/>
    </location>
</feature>
<name>A0A2R6XDW5_MARPO</name>
<gene>
    <name evidence="3" type="ORF">MARPO_0021s0143</name>
</gene>
<dbReference type="OrthoDB" id="1907464at2759"/>
<dbReference type="EMBL" id="KZ772693">
    <property type="protein sequence ID" value="PTQ44293.1"/>
    <property type="molecule type" value="Genomic_DNA"/>
</dbReference>
<keyword evidence="1" id="KW-0175">Coiled coil</keyword>
<feature type="compositionally biased region" description="Basic and acidic residues" evidence="2">
    <location>
        <begin position="14"/>
        <end position="30"/>
    </location>
</feature>
<organism evidence="3 4">
    <name type="scientific">Marchantia polymorpha</name>
    <name type="common">Common liverwort</name>
    <name type="synonym">Marchantia aquatica</name>
    <dbReference type="NCBI Taxonomy" id="3197"/>
    <lineage>
        <taxon>Eukaryota</taxon>
        <taxon>Viridiplantae</taxon>
        <taxon>Streptophyta</taxon>
        <taxon>Embryophyta</taxon>
        <taxon>Marchantiophyta</taxon>
        <taxon>Marchantiopsida</taxon>
        <taxon>Marchantiidae</taxon>
        <taxon>Marchantiales</taxon>
        <taxon>Marchantiaceae</taxon>
        <taxon>Marchantia</taxon>
    </lineage>
</organism>
<dbReference type="Gramene" id="Mp2g06900.3">
    <property type="protein sequence ID" value="Mp2g06900.3.cds"/>
    <property type="gene ID" value="Mp2g06900"/>
</dbReference>
<feature type="compositionally biased region" description="Polar residues" evidence="2">
    <location>
        <begin position="1144"/>
        <end position="1158"/>
    </location>
</feature>
<keyword evidence="4" id="KW-1185">Reference proteome</keyword>
<protein>
    <recommendedName>
        <fullName evidence="5">Sfi1 spindle body domain-containing protein</fullName>
    </recommendedName>
</protein>
<dbReference type="EMBL" id="KZ772693">
    <property type="protein sequence ID" value="PTQ44295.1"/>
    <property type="molecule type" value="Genomic_DNA"/>
</dbReference>
<evidence type="ECO:0000256" key="1">
    <source>
        <dbReference type="SAM" id="Coils"/>
    </source>
</evidence>
<evidence type="ECO:0000256" key="2">
    <source>
        <dbReference type="SAM" id="MobiDB-lite"/>
    </source>
</evidence>
<dbReference type="Gramene" id="Mp2g06900.2">
    <property type="protein sequence ID" value="Mp2g06900.2.cds"/>
    <property type="gene ID" value="Mp2g06900"/>
</dbReference>
<evidence type="ECO:0000313" key="3">
    <source>
        <dbReference type="EMBL" id="PTQ44294.1"/>
    </source>
</evidence>